<dbReference type="InterPro" id="IPR028978">
    <property type="entry name" value="Chorismate_lyase_/UTRA_dom_sf"/>
</dbReference>
<dbReference type="RefSeq" id="WP_013521193.1">
    <property type="nucleotide sequence ID" value="NC_014913.1"/>
</dbReference>
<dbReference type="SMART" id="SM00866">
    <property type="entry name" value="UTRA"/>
    <property type="match status" value="1"/>
</dbReference>
<dbReference type="EMBL" id="AB600171">
    <property type="protein sequence ID" value="BAJ53859.1"/>
    <property type="molecule type" value="Genomic_DNA"/>
</dbReference>
<dbReference type="InterPro" id="IPR050679">
    <property type="entry name" value="Bact_HTH_transcr_reg"/>
</dbReference>
<sequence length="254" mass="27850">MAANKIQRVDPPYVQIVNAITERIASGDLAVGDRVPTEAEIRETWGVSRATANKVAAELKASGLAYTRPGYGLIVRGQSRNVASGPAAMWQRIASTGSIYLPNEHSERKTGEAPATDAPDVVVAALDATVFSQLVYRHRVIYRDAHPFTIAVSWFLPALLDQQKPITERLLRNERIPEGTPRYIADQLGRDLTETTEIVGVVRATAEEAVALNINEGDPLLRVISTIFAEGWPIEVGVYLYPEAPEILTSRHDL</sequence>
<keyword evidence="2" id="KW-0238">DNA-binding</keyword>
<dbReference type="InterPro" id="IPR036388">
    <property type="entry name" value="WH-like_DNA-bd_sf"/>
</dbReference>
<evidence type="ECO:0000313" key="5">
    <source>
        <dbReference type="EMBL" id="BAJ53859.1"/>
    </source>
</evidence>
<keyword evidence="3" id="KW-0804">Transcription</keyword>
<organism evidence="5">
    <name type="scientific">Pseudonocardia autotrophica</name>
    <name type="common">Amycolata autotrophica</name>
    <name type="synonym">Nocardia autotrophica</name>
    <dbReference type="NCBI Taxonomy" id="2074"/>
    <lineage>
        <taxon>Bacteria</taxon>
        <taxon>Bacillati</taxon>
        <taxon>Actinomycetota</taxon>
        <taxon>Actinomycetes</taxon>
        <taxon>Pseudonocardiales</taxon>
        <taxon>Pseudonocardiaceae</taxon>
        <taxon>Pseudonocardia</taxon>
    </lineage>
</organism>
<dbReference type="Gene3D" id="1.10.10.10">
    <property type="entry name" value="Winged helix-like DNA-binding domain superfamily/Winged helix DNA-binding domain"/>
    <property type="match status" value="1"/>
</dbReference>
<dbReference type="SUPFAM" id="SSF64288">
    <property type="entry name" value="Chorismate lyase-like"/>
    <property type="match status" value="1"/>
</dbReference>
<accession>E5RV81</accession>
<evidence type="ECO:0000256" key="1">
    <source>
        <dbReference type="ARBA" id="ARBA00023015"/>
    </source>
</evidence>
<dbReference type="Pfam" id="PF07702">
    <property type="entry name" value="UTRA"/>
    <property type="match status" value="1"/>
</dbReference>
<keyword evidence="5" id="KW-0614">Plasmid</keyword>
<dbReference type="PANTHER" id="PTHR44846:SF17">
    <property type="entry name" value="GNTR-FAMILY TRANSCRIPTIONAL REGULATOR"/>
    <property type="match status" value="1"/>
</dbReference>
<geneLocation type="plasmid" evidence="5">
    <name>pPA43082</name>
</geneLocation>
<dbReference type="PANTHER" id="PTHR44846">
    <property type="entry name" value="MANNOSYL-D-GLYCERATE TRANSPORT/METABOLISM SYSTEM REPRESSOR MNGR-RELATED"/>
    <property type="match status" value="1"/>
</dbReference>
<dbReference type="CDD" id="cd07377">
    <property type="entry name" value="WHTH_GntR"/>
    <property type="match status" value="1"/>
</dbReference>
<dbReference type="Pfam" id="PF00392">
    <property type="entry name" value="GntR"/>
    <property type="match status" value="1"/>
</dbReference>
<proteinExistence type="predicted"/>
<dbReference type="PROSITE" id="PS50949">
    <property type="entry name" value="HTH_GNTR"/>
    <property type="match status" value="1"/>
</dbReference>
<feature type="domain" description="HTH gntR-type" evidence="4">
    <location>
        <begin position="10"/>
        <end position="78"/>
    </location>
</feature>
<dbReference type="InterPro" id="IPR036390">
    <property type="entry name" value="WH_DNA-bd_sf"/>
</dbReference>
<keyword evidence="1" id="KW-0805">Transcription regulation</keyword>
<dbReference type="GO" id="GO:0003677">
    <property type="term" value="F:DNA binding"/>
    <property type="evidence" value="ECO:0007669"/>
    <property type="project" value="UniProtKB-KW"/>
</dbReference>
<evidence type="ECO:0000256" key="2">
    <source>
        <dbReference type="ARBA" id="ARBA00023125"/>
    </source>
</evidence>
<dbReference type="InterPro" id="IPR000524">
    <property type="entry name" value="Tscrpt_reg_HTH_GntR"/>
</dbReference>
<dbReference type="SUPFAM" id="SSF46785">
    <property type="entry name" value="Winged helix' DNA-binding domain"/>
    <property type="match status" value="1"/>
</dbReference>
<dbReference type="SMART" id="SM00345">
    <property type="entry name" value="HTH_GNTR"/>
    <property type="match status" value="1"/>
</dbReference>
<dbReference type="InterPro" id="IPR011663">
    <property type="entry name" value="UTRA"/>
</dbReference>
<protein>
    <recommendedName>
        <fullName evidence="4">HTH gntR-type domain-containing protein</fullName>
    </recommendedName>
</protein>
<evidence type="ECO:0000259" key="4">
    <source>
        <dbReference type="PROSITE" id="PS50949"/>
    </source>
</evidence>
<name>E5RV81_PSEAH</name>
<dbReference type="GO" id="GO:0045892">
    <property type="term" value="P:negative regulation of DNA-templated transcription"/>
    <property type="evidence" value="ECO:0007669"/>
    <property type="project" value="TreeGrafter"/>
</dbReference>
<evidence type="ECO:0000256" key="3">
    <source>
        <dbReference type="ARBA" id="ARBA00023163"/>
    </source>
</evidence>
<dbReference type="Gene3D" id="3.40.1410.10">
    <property type="entry name" value="Chorismate lyase-like"/>
    <property type="match status" value="1"/>
</dbReference>
<dbReference type="AlphaFoldDB" id="E5RV81"/>
<dbReference type="GO" id="GO:0003700">
    <property type="term" value="F:DNA-binding transcription factor activity"/>
    <property type="evidence" value="ECO:0007669"/>
    <property type="project" value="InterPro"/>
</dbReference>
<reference evidence="5" key="1">
    <citation type="journal article" date="2011" name="Biochem. Biophys. Res. Commun.">
        <title>Construction of a novel expression vector in Pseudonocardia autotrophica and its application to efficient biotransformation of compactin to pravastatin, a specific HMG-CoA reductase inhibitor.</title>
        <authorList>
            <person name="Fujii Y."/>
            <person name="Norihisa K."/>
            <person name="Fujii T."/>
            <person name="Aritoku Y."/>
            <person name="Kagawa Y."/>
            <person name="Sallam K.I."/>
            <person name="Jodo O."/>
            <person name="Arisawa A."/>
            <person name="Tamura T."/>
        </authorList>
    </citation>
    <scope>NUCLEOTIDE SEQUENCE</scope>
    <source>
        <strain evidence="5">DSM 43082</strain>
        <plasmid evidence="5">pPA43082</plasmid>
    </source>
</reference>